<protein>
    <submittedName>
        <fullName evidence="2">Uncharacterized protein</fullName>
    </submittedName>
</protein>
<comment type="caution">
    <text evidence="2">The sequence shown here is derived from an EMBL/GenBank/DDBJ whole genome shotgun (WGS) entry which is preliminary data.</text>
</comment>
<accession>A0A5B7HEK9</accession>
<feature type="region of interest" description="Disordered" evidence="1">
    <location>
        <begin position="1"/>
        <end position="40"/>
    </location>
</feature>
<feature type="compositionally biased region" description="Basic and acidic residues" evidence="1">
    <location>
        <begin position="19"/>
        <end position="40"/>
    </location>
</feature>
<dbReference type="Proteomes" id="UP000324222">
    <property type="component" value="Unassembled WGS sequence"/>
</dbReference>
<keyword evidence="3" id="KW-1185">Reference proteome</keyword>
<reference evidence="2 3" key="1">
    <citation type="submission" date="2019-05" db="EMBL/GenBank/DDBJ databases">
        <title>Another draft genome of Portunus trituberculatus and its Hox gene families provides insights of decapod evolution.</title>
        <authorList>
            <person name="Jeong J.-H."/>
            <person name="Song I."/>
            <person name="Kim S."/>
            <person name="Choi T."/>
            <person name="Kim D."/>
            <person name="Ryu S."/>
            <person name="Kim W."/>
        </authorList>
    </citation>
    <scope>NUCLEOTIDE SEQUENCE [LARGE SCALE GENOMIC DNA]</scope>
    <source>
        <tissue evidence="2">Muscle</tissue>
    </source>
</reference>
<evidence type="ECO:0000313" key="2">
    <source>
        <dbReference type="EMBL" id="MPC68209.1"/>
    </source>
</evidence>
<sequence length="78" mass="9087">MKTPKRRPVKRRQEKLRRPKGDAERKKIFRDKGNKRAAEQVERVTGGLQCIRNHEARVTAERYVTGTRRCVTGRLADA</sequence>
<proteinExistence type="predicted"/>
<evidence type="ECO:0000313" key="3">
    <source>
        <dbReference type="Proteomes" id="UP000324222"/>
    </source>
</evidence>
<dbReference type="AlphaFoldDB" id="A0A5B7HEK9"/>
<dbReference type="EMBL" id="VSRR010027471">
    <property type="protein sequence ID" value="MPC68209.1"/>
    <property type="molecule type" value="Genomic_DNA"/>
</dbReference>
<feature type="compositionally biased region" description="Basic residues" evidence="1">
    <location>
        <begin position="1"/>
        <end position="18"/>
    </location>
</feature>
<organism evidence="2 3">
    <name type="scientific">Portunus trituberculatus</name>
    <name type="common">Swimming crab</name>
    <name type="synonym">Neptunus trituberculatus</name>
    <dbReference type="NCBI Taxonomy" id="210409"/>
    <lineage>
        <taxon>Eukaryota</taxon>
        <taxon>Metazoa</taxon>
        <taxon>Ecdysozoa</taxon>
        <taxon>Arthropoda</taxon>
        <taxon>Crustacea</taxon>
        <taxon>Multicrustacea</taxon>
        <taxon>Malacostraca</taxon>
        <taxon>Eumalacostraca</taxon>
        <taxon>Eucarida</taxon>
        <taxon>Decapoda</taxon>
        <taxon>Pleocyemata</taxon>
        <taxon>Brachyura</taxon>
        <taxon>Eubrachyura</taxon>
        <taxon>Portunoidea</taxon>
        <taxon>Portunidae</taxon>
        <taxon>Portuninae</taxon>
        <taxon>Portunus</taxon>
    </lineage>
</organism>
<evidence type="ECO:0000256" key="1">
    <source>
        <dbReference type="SAM" id="MobiDB-lite"/>
    </source>
</evidence>
<gene>
    <name evidence="2" type="ORF">E2C01_062406</name>
</gene>
<name>A0A5B7HEK9_PORTR</name>